<name>A0ABN5W1V2_9STAP</name>
<keyword evidence="9" id="KW-0378">Hydrolase</keyword>
<evidence type="ECO:0000256" key="9">
    <source>
        <dbReference type="ARBA" id="ARBA00022801"/>
    </source>
</evidence>
<evidence type="ECO:0000256" key="3">
    <source>
        <dbReference type="ARBA" id="ARBA00005130"/>
    </source>
</evidence>
<keyword evidence="17" id="KW-1185">Reference proteome</keyword>
<keyword evidence="12" id="KW-0457">Lysine biosynthesis</keyword>
<dbReference type="CDD" id="cd08659">
    <property type="entry name" value="M20_ArgE_DapE-like"/>
    <property type="match status" value="1"/>
</dbReference>
<evidence type="ECO:0000256" key="13">
    <source>
        <dbReference type="ARBA" id="ARBA00023285"/>
    </source>
</evidence>
<protein>
    <recommendedName>
        <fullName evidence="6">Probable succinyl-diaminopimelate desuccinylase</fullName>
        <ecNumber evidence="5">3.5.1.18</ecNumber>
    </recommendedName>
</protein>
<dbReference type="PANTHER" id="PTHR43808">
    <property type="entry name" value="ACETYLORNITHINE DEACETYLASE"/>
    <property type="match status" value="1"/>
</dbReference>
<dbReference type="Pfam" id="PF07687">
    <property type="entry name" value="M20_dimer"/>
    <property type="match status" value="1"/>
</dbReference>
<keyword evidence="13" id="KW-0170">Cobalt</keyword>
<evidence type="ECO:0000256" key="1">
    <source>
        <dbReference type="ARBA" id="ARBA00001941"/>
    </source>
</evidence>
<evidence type="ECO:0000256" key="12">
    <source>
        <dbReference type="ARBA" id="ARBA00023154"/>
    </source>
</evidence>
<evidence type="ECO:0000256" key="5">
    <source>
        <dbReference type="ARBA" id="ARBA00011921"/>
    </source>
</evidence>
<dbReference type="Gene3D" id="3.40.630.10">
    <property type="entry name" value="Zn peptidases"/>
    <property type="match status" value="1"/>
</dbReference>
<keyword evidence="11" id="KW-0220">Diaminopimelate biosynthesis</keyword>
<sequence>MSTFSEEEKLQILADMVEIRTENDNEIEVCQYLQKLLSKHDIGSNILKVNDKRANIVAEIGSGSPVLAISGHMDVVTSGDENEWTYPPFELTEKDGKLYGRGTSDMKGGLAALVISLIELKEEDALKDGTIRLLATTGEEKEQEGAKLFAKEGYMDDVDGLIIAEPTKSMIFYAHKGSMDCKVSAKGKTTHSSVPFLGDSAIDTLVDFVNQMKNKYQDIKKEDTKHELDVAPMFNSLLDDSLTEEQENIVSGFSMVGSIINGGSQFNSVPGHAYIEYNVRTVPEYDNEFVKKLFKDVIKEVDEDRLTFEVPSDNSLVKSDKDNALVKCIANIGPDYVDDKMIVSALIGTTDGSNLLKDREDDVDFAIFGPGVPLEAHQVDEYLEKDTYHNYIDLYKDVFVKYLEDKSK</sequence>
<dbReference type="EMBL" id="AP018586">
    <property type="protein sequence ID" value="BBD91450.1"/>
    <property type="molecule type" value="Genomic_DNA"/>
</dbReference>
<evidence type="ECO:0000256" key="11">
    <source>
        <dbReference type="ARBA" id="ARBA00022915"/>
    </source>
</evidence>
<evidence type="ECO:0000256" key="7">
    <source>
        <dbReference type="ARBA" id="ARBA00022605"/>
    </source>
</evidence>
<keyword evidence="10" id="KW-0862">Zinc</keyword>
<comment type="catalytic activity">
    <reaction evidence="14">
        <text>N-succinyl-(2S,6S)-2,6-diaminopimelate + H2O = (2S,6S)-2,6-diaminopimelate + succinate</text>
        <dbReference type="Rhea" id="RHEA:22608"/>
        <dbReference type="ChEBI" id="CHEBI:15377"/>
        <dbReference type="ChEBI" id="CHEBI:30031"/>
        <dbReference type="ChEBI" id="CHEBI:57609"/>
        <dbReference type="ChEBI" id="CHEBI:58087"/>
        <dbReference type="EC" id="3.5.1.18"/>
    </reaction>
</comment>
<organism evidence="16 17">
    <name type="scientific">Staphylococcus caprae</name>
    <dbReference type="NCBI Taxonomy" id="29380"/>
    <lineage>
        <taxon>Bacteria</taxon>
        <taxon>Bacillati</taxon>
        <taxon>Bacillota</taxon>
        <taxon>Bacilli</taxon>
        <taxon>Bacillales</taxon>
        <taxon>Staphylococcaceae</taxon>
        <taxon>Staphylococcus</taxon>
    </lineage>
</organism>
<dbReference type="NCBIfam" id="TIGR01910">
    <property type="entry name" value="DapE-ArgE"/>
    <property type="match status" value="1"/>
</dbReference>
<keyword evidence="8" id="KW-0479">Metal-binding</keyword>
<keyword evidence="7" id="KW-0028">Amino-acid biosynthesis</keyword>
<evidence type="ECO:0000256" key="4">
    <source>
        <dbReference type="ARBA" id="ARBA00006247"/>
    </source>
</evidence>
<evidence type="ECO:0000256" key="2">
    <source>
        <dbReference type="ARBA" id="ARBA00001947"/>
    </source>
</evidence>
<evidence type="ECO:0000256" key="6">
    <source>
        <dbReference type="ARBA" id="ARBA00016853"/>
    </source>
</evidence>
<dbReference type="RefSeq" id="WP_172594629.1">
    <property type="nucleotide sequence ID" value="NZ_AP018586.1"/>
</dbReference>
<dbReference type="InterPro" id="IPR001261">
    <property type="entry name" value="ArgE/DapE_CS"/>
</dbReference>
<dbReference type="SUPFAM" id="SSF53187">
    <property type="entry name" value="Zn-dependent exopeptidases"/>
    <property type="match status" value="1"/>
</dbReference>
<feature type="domain" description="Peptidase M20 dimerisation" evidence="15">
    <location>
        <begin position="173"/>
        <end position="302"/>
    </location>
</feature>
<comment type="pathway">
    <text evidence="3">Amino-acid biosynthesis; L-lysine biosynthesis via DAP pathway; LL-2,6-diaminopimelate from (S)-tetrahydrodipicolinate (succinylase route): step 3/3.</text>
</comment>
<evidence type="ECO:0000256" key="14">
    <source>
        <dbReference type="ARBA" id="ARBA00051301"/>
    </source>
</evidence>
<comment type="similarity">
    <text evidence="4">Belongs to the peptidase M20A family.</text>
</comment>
<dbReference type="EC" id="3.5.1.18" evidence="5"/>
<evidence type="ECO:0000256" key="8">
    <source>
        <dbReference type="ARBA" id="ARBA00022723"/>
    </source>
</evidence>
<reference evidence="16 17" key="1">
    <citation type="submission" date="2018-05" db="EMBL/GenBank/DDBJ databases">
        <title>Complete genome sequencing of three human clinical isolates of Staphylococcus caprae reveals virulence factors similar to those of S. epidermidis and S. capitis.</title>
        <authorList>
            <person name="Watanabe S."/>
            <person name="Cui L."/>
        </authorList>
    </citation>
    <scope>NUCLEOTIDE SEQUENCE [LARGE SCALE GENOMIC DNA]</scope>
    <source>
        <strain evidence="16 17">JMUB590</strain>
    </source>
</reference>
<dbReference type="Pfam" id="PF01546">
    <property type="entry name" value="Peptidase_M20"/>
    <property type="match status" value="1"/>
</dbReference>
<dbReference type="InterPro" id="IPR002933">
    <property type="entry name" value="Peptidase_M20"/>
</dbReference>
<dbReference type="Proteomes" id="UP000274772">
    <property type="component" value="Chromosome"/>
</dbReference>
<dbReference type="PANTHER" id="PTHR43808:SF8">
    <property type="entry name" value="PEPTIDASE M20 DIMERISATION DOMAIN-CONTAINING PROTEIN"/>
    <property type="match status" value="1"/>
</dbReference>
<dbReference type="NCBIfam" id="NF006365">
    <property type="entry name" value="PRK08588.1"/>
    <property type="match status" value="1"/>
</dbReference>
<dbReference type="SUPFAM" id="SSF55031">
    <property type="entry name" value="Bacterial exopeptidase dimerisation domain"/>
    <property type="match status" value="1"/>
</dbReference>
<evidence type="ECO:0000256" key="10">
    <source>
        <dbReference type="ARBA" id="ARBA00022833"/>
    </source>
</evidence>
<dbReference type="InterPro" id="IPR010182">
    <property type="entry name" value="ArgE/DapE"/>
</dbReference>
<dbReference type="Gene3D" id="3.30.70.360">
    <property type="match status" value="1"/>
</dbReference>
<evidence type="ECO:0000313" key="16">
    <source>
        <dbReference type="EMBL" id="BBD91450.1"/>
    </source>
</evidence>
<comment type="cofactor">
    <cofactor evidence="1">
        <name>Co(2+)</name>
        <dbReference type="ChEBI" id="CHEBI:48828"/>
    </cofactor>
</comment>
<dbReference type="InterPro" id="IPR011650">
    <property type="entry name" value="Peptidase_M20_dimer"/>
</dbReference>
<evidence type="ECO:0000313" key="17">
    <source>
        <dbReference type="Proteomes" id="UP000274772"/>
    </source>
</evidence>
<accession>A0ABN5W1V2</accession>
<dbReference type="PROSITE" id="PS00758">
    <property type="entry name" value="ARGE_DAPE_CPG2_1"/>
    <property type="match status" value="1"/>
</dbReference>
<comment type="cofactor">
    <cofactor evidence="2">
        <name>Zn(2+)</name>
        <dbReference type="ChEBI" id="CHEBI:29105"/>
    </cofactor>
</comment>
<gene>
    <name evidence="16" type="ORF">JMUB590_0340</name>
</gene>
<dbReference type="InterPro" id="IPR050072">
    <property type="entry name" value="Peptidase_M20A"/>
</dbReference>
<dbReference type="PROSITE" id="PS00759">
    <property type="entry name" value="ARGE_DAPE_CPG2_2"/>
    <property type="match status" value="1"/>
</dbReference>
<dbReference type="GeneID" id="58050114"/>
<dbReference type="InterPro" id="IPR036264">
    <property type="entry name" value="Bact_exopeptidase_dim_dom"/>
</dbReference>
<evidence type="ECO:0000259" key="15">
    <source>
        <dbReference type="Pfam" id="PF07687"/>
    </source>
</evidence>
<proteinExistence type="inferred from homology"/>